<keyword evidence="2" id="KW-0645">Protease</keyword>
<evidence type="ECO:0000313" key="2">
    <source>
        <dbReference type="EMBL" id="MBB3763786.1"/>
    </source>
</evidence>
<evidence type="ECO:0000256" key="1">
    <source>
        <dbReference type="SAM" id="Phobius"/>
    </source>
</evidence>
<feature type="transmembrane region" description="Helical" evidence="1">
    <location>
        <begin position="36"/>
        <end position="53"/>
    </location>
</feature>
<dbReference type="RefSeq" id="WP_183933107.1">
    <property type="nucleotide sequence ID" value="NZ_JACICF010000001.1"/>
</dbReference>
<dbReference type="Gene3D" id="2.40.70.10">
    <property type="entry name" value="Acid Proteases"/>
    <property type="match status" value="1"/>
</dbReference>
<dbReference type="EMBL" id="JACICF010000001">
    <property type="protein sequence ID" value="MBB3763786.1"/>
    <property type="molecule type" value="Genomic_DNA"/>
</dbReference>
<dbReference type="InterPro" id="IPR021109">
    <property type="entry name" value="Peptidase_aspartic_dom_sf"/>
</dbReference>
<gene>
    <name evidence="2" type="ORF">FHS50_000809</name>
</gene>
<dbReference type="CDD" id="cd05483">
    <property type="entry name" value="retropepsin_like_bacteria"/>
    <property type="match status" value="1"/>
</dbReference>
<organism evidence="2 3">
    <name type="scientific">Sphingomicrobium lutaoense</name>
    <dbReference type="NCBI Taxonomy" id="515949"/>
    <lineage>
        <taxon>Bacteria</taxon>
        <taxon>Pseudomonadati</taxon>
        <taxon>Pseudomonadota</taxon>
        <taxon>Alphaproteobacteria</taxon>
        <taxon>Sphingomonadales</taxon>
        <taxon>Sphingomonadaceae</taxon>
        <taxon>Sphingomicrobium</taxon>
    </lineage>
</organism>
<keyword evidence="1" id="KW-0472">Membrane</keyword>
<accession>A0A839YXM9</accession>
<keyword evidence="1" id="KW-1133">Transmembrane helix</keyword>
<dbReference type="SUPFAM" id="SSF50630">
    <property type="entry name" value="Acid proteases"/>
    <property type="match status" value="1"/>
</dbReference>
<keyword evidence="3" id="KW-1185">Reference proteome</keyword>
<dbReference type="InterPro" id="IPR001969">
    <property type="entry name" value="Aspartic_peptidase_AS"/>
</dbReference>
<keyword evidence="1" id="KW-0812">Transmembrane</keyword>
<dbReference type="Pfam" id="PF13975">
    <property type="entry name" value="gag-asp_proteas"/>
    <property type="match status" value="1"/>
</dbReference>
<keyword evidence="2" id="KW-0378">Hydrolase</keyword>
<dbReference type="GO" id="GO:0004190">
    <property type="term" value="F:aspartic-type endopeptidase activity"/>
    <property type="evidence" value="ECO:0007669"/>
    <property type="project" value="InterPro"/>
</dbReference>
<feature type="transmembrane region" description="Helical" evidence="1">
    <location>
        <begin position="6"/>
        <end position="24"/>
    </location>
</feature>
<dbReference type="GO" id="GO:0006508">
    <property type="term" value="P:proteolysis"/>
    <property type="evidence" value="ECO:0007669"/>
    <property type="project" value="UniProtKB-KW"/>
</dbReference>
<protein>
    <submittedName>
        <fullName evidence="2">Aspartyl protease family protein</fullName>
    </submittedName>
</protein>
<dbReference type="NCBIfam" id="TIGR02281">
    <property type="entry name" value="clan_AA_DTGA"/>
    <property type="match status" value="1"/>
</dbReference>
<dbReference type="InterPro" id="IPR034122">
    <property type="entry name" value="Retropepsin-like_bacterial"/>
</dbReference>
<reference evidence="2 3" key="1">
    <citation type="submission" date="2020-08" db="EMBL/GenBank/DDBJ databases">
        <title>Genomic Encyclopedia of Type Strains, Phase IV (KMG-IV): sequencing the most valuable type-strain genomes for metagenomic binning, comparative biology and taxonomic classification.</title>
        <authorList>
            <person name="Goeker M."/>
        </authorList>
    </citation>
    <scope>NUCLEOTIDE SEQUENCE [LARGE SCALE GENOMIC DNA]</scope>
    <source>
        <strain evidence="2 3">DSM 24194</strain>
    </source>
</reference>
<name>A0A839YXM9_9SPHN</name>
<evidence type="ECO:0000313" key="3">
    <source>
        <dbReference type="Proteomes" id="UP000578569"/>
    </source>
</evidence>
<dbReference type="InterPro" id="IPR011969">
    <property type="entry name" value="Clan_AA_Asp_peptidase_C"/>
</dbReference>
<comment type="caution">
    <text evidence="2">The sequence shown here is derived from an EMBL/GenBank/DDBJ whole genome shotgun (WGS) entry which is preliminary data.</text>
</comment>
<dbReference type="PROSITE" id="PS00141">
    <property type="entry name" value="ASP_PROTEASE"/>
    <property type="match status" value="1"/>
</dbReference>
<sequence length="195" mass="21503">MSSNMATGTVYLLLVLVLVVAILIRSHEPATKLAKMALAWIAIFMAGFVLFTFRDDFGYVFSRLQSEISGEPVAVGEEIRIPMAIDGHFWVEADVNGTPVRFLVDSGATITTMGARTAQQAGVERAAQADQIVQTANGPVAVYRGRAQQLNVGPIERRNFRVHVAEREDLNVLGMNFLSSLDRWSVEGRWLILQP</sequence>
<proteinExistence type="predicted"/>
<dbReference type="AlphaFoldDB" id="A0A839YXM9"/>
<dbReference type="Proteomes" id="UP000578569">
    <property type="component" value="Unassembled WGS sequence"/>
</dbReference>